<proteinExistence type="predicted"/>
<protein>
    <submittedName>
        <fullName evidence="1">DUF1415 domain-containing protein</fullName>
    </submittedName>
</protein>
<gene>
    <name evidence="1" type="ORF">PXX05_07160</name>
</gene>
<dbReference type="Proteomes" id="UP001222087">
    <property type="component" value="Chromosome"/>
</dbReference>
<keyword evidence="2" id="KW-1185">Reference proteome</keyword>
<dbReference type="InterPro" id="IPR009858">
    <property type="entry name" value="DUF1415"/>
</dbReference>
<dbReference type="RefSeq" id="WP_275090378.1">
    <property type="nucleotide sequence ID" value="NZ_CP119078.1"/>
</dbReference>
<accession>A0ABY8AVF3</accession>
<dbReference type="Pfam" id="PF07209">
    <property type="entry name" value="DUF1415"/>
    <property type="match status" value="1"/>
</dbReference>
<name>A0ABY8AVF3_9GAMM</name>
<reference evidence="1 2" key="1">
    <citation type="submission" date="2023-02" db="EMBL/GenBank/DDBJ databases">
        <title>Genome Sequence of L. cardiaca H63T.</title>
        <authorList>
            <person name="Lopez A.E."/>
            <person name="Cianciotto N.P."/>
        </authorList>
    </citation>
    <scope>NUCLEOTIDE SEQUENCE [LARGE SCALE GENOMIC DNA]</scope>
    <source>
        <strain evidence="1 2">H63</strain>
    </source>
</reference>
<evidence type="ECO:0000313" key="2">
    <source>
        <dbReference type="Proteomes" id="UP001222087"/>
    </source>
</evidence>
<sequence>MANESELIIKQTQTWLHSFVVKFNLCPFARREINRRSLRITVSRTQKIEKAIKDFLHEIILLDRQQKIETTLLIFSYLFEDFSDYLDFINLCEEILRKKNYEGSYQIASFHPDYCFADEAPTDVSNYTNRSPYPMIHLLREESLEKAIQLYGETTIIPANNIKTLQKLGLEEIKKILLHCKLSN</sequence>
<evidence type="ECO:0000313" key="1">
    <source>
        <dbReference type="EMBL" id="WED44558.1"/>
    </source>
</evidence>
<dbReference type="EMBL" id="CP119078">
    <property type="protein sequence ID" value="WED44558.1"/>
    <property type="molecule type" value="Genomic_DNA"/>
</dbReference>
<organism evidence="1 2">
    <name type="scientific">Legionella cardiaca</name>
    <dbReference type="NCBI Taxonomy" id="1071983"/>
    <lineage>
        <taxon>Bacteria</taxon>
        <taxon>Pseudomonadati</taxon>
        <taxon>Pseudomonadota</taxon>
        <taxon>Gammaproteobacteria</taxon>
        <taxon>Legionellales</taxon>
        <taxon>Legionellaceae</taxon>
        <taxon>Legionella</taxon>
    </lineage>
</organism>